<protein>
    <submittedName>
        <fullName evidence="1">Uncharacterized protein</fullName>
    </submittedName>
</protein>
<evidence type="ECO:0000313" key="2">
    <source>
        <dbReference type="Proteomes" id="UP000517547"/>
    </source>
</evidence>
<name>A0A7Y7Y0E4_9PSED</name>
<reference evidence="1 2" key="1">
    <citation type="submission" date="2020-04" db="EMBL/GenBank/DDBJ databases">
        <title>Molecular characterization of pseudomonads from Agaricus bisporus reveal novel blotch 2 pathogens in Western Europe.</title>
        <authorList>
            <person name="Taparia T."/>
            <person name="Krijger M."/>
            <person name="Haynes E."/>
            <person name="Elpinstone J.G."/>
            <person name="Noble R."/>
            <person name="Van Der Wolf J."/>
        </authorList>
    </citation>
    <scope>NUCLEOTIDE SEQUENCE [LARGE SCALE GENOMIC DNA]</scope>
    <source>
        <strain evidence="1 2">IPO3738</strain>
    </source>
</reference>
<dbReference type="AlphaFoldDB" id="A0A7Y7Y0E4"/>
<evidence type="ECO:0000313" key="1">
    <source>
        <dbReference type="EMBL" id="NWC15424.1"/>
    </source>
</evidence>
<dbReference type="Proteomes" id="UP000517547">
    <property type="component" value="Unassembled WGS sequence"/>
</dbReference>
<dbReference type="RefSeq" id="WP_017124730.1">
    <property type="nucleotide sequence ID" value="NZ_JACAOK010000052.1"/>
</dbReference>
<dbReference type="EMBL" id="JACAQE010000006">
    <property type="protein sequence ID" value="NWC15424.1"/>
    <property type="molecule type" value="Genomic_DNA"/>
</dbReference>
<sequence length="107" mass="11333">MSSINGTYLNNNADAKLVVTDGNDSNGTFNGQITQAGVNYSVTGHYHFQNSTGNPTTISFIGTNSDKGYVAFTAYSPDHIYVKLRASGSRTGFDGQVVGLGGEFVKQ</sequence>
<accession>A0A7Y7Y0E4</accession>
<proteinExistence type="predicted"/>
<comment type="caution">
    <text evidence="1">The sequence shown here is derived from an EMBL/GenBank/DDBJ whole genome shotgun (WGS) entry which is preliminary data.</text>
</comment>
<organism evidence="1 2">
    <name type="scientific">Pseudomonas gingeri</name>
    <dbReference type="NCBI Taxonomy" id="117681"/>
    <lineage>
        <taxon>Bacteria</taxon>
        <taxon>Pseudomonadati</taxon>
        <taxon>Pseudomonadota</taxon>
        <taxon>Gammaproteobacteria</taxon>
        <taxon>Pseudomonadales</taxon>
        <taxon>Pseudomonadaceae</taxon>
        <taxon>Pseudomonas</taxon>
    </lineage>
</organism>
<gene>
    <name evidence="1" type="ORF">HX845_17300</name>
</gene>